<reference evidence="4" key="1">
    <citation type="submission" date="2017-03" db="EMBL/GenBank/DDBJ databases">
        <authorList>
            <person name="Monnet C."/>
        </authorList>
    </citation>
    <scope>NUCLEOTIDE SEQUENCE [LARGE SCALE GENOMIC DNA]</scope>
    <source>
        <strain evidence="4">P10</strain>
    </source>
</reference>
<dbReference type="AlphaFoldDB" id="A0A2H1I3D9"/>
<evidence type="ECO:0000313" key="3">
    <source>
        <dbReference type="EMBL" id="SMX69620.1"/>
    </source>
</evidence>
<dbReference type="InterPro" id="IPR049450">
    <property type="entry name" value="ACOT8-like_C"/>
</dbReference>
<dbReference type="Gene3D" id="2.40.160.210">
    <property type="entry name" value="Acyl-CoA thioesterase, double hotdog domain"/>
    <property type="match status" value="1"/>
</dbReference>
<dbReference type="EMBL" id="FXZE01000002">
    <property type="protein sequence ID" value="SMX69620.1"/>
    <property type="molecule type" value="Genomic_DNA"/>
</dbReference>
<sequence>MPAPDTASLPAAFYLPLAENEFDSTAATMSPWDESMQHGGPPAALLARAVERVRPDAGMPIGRISIDMLGPIPQGRIRTEAQILRPGKRIELVEAKLWANEKLAVTATAWRLRATPGATTEQAHTVEAPALPEEQEQVYFPGVDPDWGYGRAIEWRFVAGSYQETGPANVWARPRIPLVAGEETSPVQRLAIVADSANGLSAELSQTEWAFIPPTMTLTLGRQPGTEWVNITARTIISADGRGVTDGDLYDQDGYLGVVSQPLLVAAR</sequence>
<dbReference type="Proteomes" id="UP000234342">
    <property type="component" value="Unassembled WGS sequence"/>
</dbReference>
<gene>
    <name evidence="3" type="ORF">BANT10_00518</name>
</gene>
<evidence type="ECO:0000259" key="2">
    <source>
        <dbReference type="Pfam" id="PF20789"/>
    </source>
</evidence>
<organism evidence="3 4">
    <name type="scientific">Brevibacterium antiquum</name>
    <dbReference type="NCBI Taxonomy" id="234835"/>
    <lineage>
        <taxon>Bacteria</taxon>
        <taxon>Bacillati</taxon>
        <taxon>Actinomycetota</taxon>
        <taxon>Actinomycetes</taxon>
        <taxon>Micrococcales</taxon>
        <taxon>Brevibacteriaceae</taxon>
        <taxon>Brevibacterium</taxon>
    </lineage>
</organism>
<dbReference type="RefSeq" id="WP_009882016.1">
    <property type="nucleotide sequence ID" value="NZ_FXZE01000002.1"/>
</dbReference>
<dbReference type="InterPro" id="IPR029069">
    <property type="entry name" value="HotDog_dom_sf"/>
</dbReference>
<feature type="domain" description="Acyl-CoA thioesterase-like C-terminal" evidence="2">
    <location>
        <begin position="132"/>
        <end position="265"/>
    </location>
</feature>
<dbReference type="Pfam" id="PF13622">
    <property type="entry name" value="4HBT_3"/>
    <property type="match status" value="1"/>
</dbReference>
<name>A0A2H1I3D9_9MICO</name>
<dbReference type="InterPro" id="IPR049449">
    <property type="entry name" value="TesB_ACOT8-like_N"/>
</dbReference>
<evidence type="ECO:0000259" key="1">
    <source>
        <dbReference type="Pfam" id="PF13622"/>
    </source>
</evidence>
<dbReference type="SUPFAM" id="SSF54637">
    <property type="entry name" value="Thioesterase/thiol ester dehydrase-isomerase"/>
    <property type="match status" value="2"/>
</dbReference>
<accession>A0A2H1I3D9</accession>
<evidence type="ECO:0000313" key="4">
    <source>
        <dbReference type="Proteomes" id="UP000234342"/>
    </source>
</evidence>
<proteinExistence type="predicted"/>
<protein>
    <submittedName>
        <fullName evidence="3">Thioesterase-like superfamily protein</fullName>
    </submittedName>
</protein>
<dbReference type="GeneID" id="82878442"/>
<feature type="domain" description="Acyl-CoA thioesterase-like N-terminal HotDog" evidence="1">
    <location>
        <begin position="30"/>
        <end position="111"/>
    </location>
</feature>
<dbReference type="InterPro" id="IPR042171">
    <property type="entry name" value="Acyl-CoA_hotdog"/>
</dbReference>
<dbReference type="Pfam" id="PF20789">
    <property type="entry name" value="4HBT_3C"/>
    <property type="match status" value="1"/>
</dbReference>
<keyword evidence="4" id="KW-1185">Reference proteome</keyword>